<gene>
    <name evidence="5" type="ORF">G0Q06_12135</name>
</gene>
<evidence type="ECO:0000256" key="1">
    <source>
        <dbReference type="ARBA" id="ARBA00023015"/>
    </source>
</evidence>
<feature type="domain" description="HTH araC/xylS-type" evidence="4">
    <location>
        <begin position="292"/>
        <end position="390"/>
    </location>
</feature>
<keyword evidence="3" id="KW-0804">Transcription</keyword>
<reference evidence="5 6" key="1">
    <citation type="submission" date="2020-02" db="EMBL/GenBank/DDBJ databases">
        <title>Albibacoteraceae fam. nov., the first described family within the subdivision 4 Verrucomicrobia.</title>
        <authorList>
            <person name="Xi F."/>
        </authorList>
    </citation>
    <scope>NUCLEOTIDE SEQUENCE [LARGE SCALE GENOMIC DNA]</scope>
    <source>
        <strain evidence="5 6">CK1056</strain>
    </source>
</reference>
<dbReference type="CDD" id="cd01543">
    <property type="entry name" value="PBP1_XylR"/>
    <property type="match status" value="1"/>
</dbReference>
<dbReference type="InterPro" id="IPR009057">
    <property type="entry name" value="Homeodomain-like_sf"/>
</dbReference>
<dbReference type="EMBL" id="JAAGNX010000003">
    <property type="protein sequence ID" value="NDV63205.1"/>
    <property type="molecule type" value="Genomic_DNA"/>
</dbReference>
<dbReference type="GO" id="GO:0000976">
    <property type="term" value="F:transcription cis-regulatory region binding"/>
    <property type="evidence" value="ECO:0007669"/>
    <property type="project" value="TreeGrafter"/>
</dbReference>
<keyword evidence="6" id="KW-1185">Reference proteome</keyword>
<dbReference type="PROSITE" id="PS01124">
    <property type="entry name" value="HTH_ARAC_FAMILY_2"/>
    <property type="match status" value="1"/>
</dbReference>
<dbReference type="Pfam" id="PF13377">
    <property type="entry name" value="Peripla_BP_3"/>
    <property type="match status" value="1"/>
</dbReference>
<proteinExistence type="predicted"/>
<dbReference type="Pfam" id="PF12833">
    <property type="entry name" value="HTH_18"/>
    <property type="match status" value="1"/>
</dbReference>
<evidence type="ECO:0000313" key="6">
    <source>
        <dbReference type="Proteomes" id="UP000478417"/>
    </source>
</evidence>
<dbReference type="Gene3D" id="3.40.50.2300">
    <property type="match status" value="2"/>
</dbReference>
<dbReference type="PROSITE" id="PS00041">
    <property type="entry name" value="HTH_ARAC_FAMILY_1"/>
    <property type="match status" value="1"/>
</dbReference>
<evidence type="ECO:0000256" key="2">
    <source>
        <dbReference type="ARBA" id="ARBA00023125"/>
    </source>
</evidence>
<keyword evidence="2" id="KW-0238">DNA-binding</keyword>
<evidence type="ECO:0000256" key="3">
    <source>
        <dbReference type="ARBA" id="ARBA00023163"/>
    </source>
</evidence>
<comment type="caution">
    <text evidence="5">The sequence shown here is derived from an EMBL/GenBank/DDBJ whole genome shotgun (WGS) entry which is preliminary data.</text>
</comment>
<dbReference type="InterPro" id="IPR018060">
    <property type="entry name" value="HTH_AraC"/>
</dbReference>
<organism evidence="5 6">
    <name type="scientific">Oceanipulchritudo coccoides</name>
    <dbReference type="NCBI Taxonomy" id="2706888"/>
    <lineage>
        <taxon>Bacteria</taxon>
        <taxon>Pseudomonadati</taxon>
        <taxon>Verrucomicrobiota</taxon>
        <taxon>Opitutia</taxon>
        <taxon>Puniceicoccales</taxon>
        <taxon>Oceanipulchritudinaceae</taxon>
        <taxon>Oceanipulchritudo</taxon>
    </lineage>
</organism>
<dbReference type="InterPro" id="IPR046335">
    <property type="entry name" value="LacI/GalR-like_sensor"/>
</dbReference>
<protein>
    <submittedName>
        <fullName evidence="5">Substrate-binding domain-containing protein</fullName>
    </submittedName>
</protein>
<dbReference type="PANTHER" id="PTHR30146">
    <property type="entry name" value="LACI-RELATED TRANSCRIPTIONAL REPRESSOR"/>
    <property type="match status" value="1"/>
</dbReference>
<dbReference type="SUPFAM" id="SSF46689">
    <property type="entry name" value="Homeodomain-like"/>
    <property type="match status" value="2"/>
</dbReference>
<accession>A0A6B2M5Y2</accession>
<dbReference type="SMART" id="SM00342">
    <property type="entry name" value="HTH_ARAC"/>
    <property type="match status" value="1"/>
</dbReference>
<keyword evidence="1" id="KW-0805">Transcription regulation</keyword>
<dbReference type="AlphaFoldDB" id="A0A6B2M5Y2"/>
<dbReference type="PANTHER" id="PTHR30146:SF24">
    <property type="entry name" value="XYLOSE OPERON REGULATORY PROTEIN"/>
    <property type="match status" value="1"/>
</dbReference>
<dbReference type="RefSeq" id="WP_163966423.1">
    <property type="nucleotide sequence ID" value="NZ_JAAGNX010000003.1"/>
</dbReference>
<evidence type="ECO:0000259" key="4">
    <source>
        <dbReference type="PROSITE" id="PS01124"/>
    </source>
</evidence>
<evidence type="ECO:0000313" key="5">
    <source>
        <dbReference type="EMBL" id="NDV63205.1"/>
    </source>
</evidence>
<dbReference type="SUPFAM" id="SSF53822">
    <property type="entry name" value="Periplasmic binding protein-like I"/>
    <property type="match status" value="1"/>
</dbReference>
<dbReference type="InterPro" id="IPR018062">
    <property type="entry name" value="HTH_AraC-typ_CS"/>
</dbReference>
<dbReference type="GO" id="GO:0003700">
    <property type="term" value="F:DNA-binding transcription factor activity"/>
    <property type="evidence" value="ECO:0007669"/>
    <property type="project" value="InterPro"/>
</dbReference>
<dbReference type="InterPro" id="IPR028082">
    <property type="entry name" value="Peripla_BP_I"/>
</dbReference>
<dbReference type="Gene3D" id="1.10.10.60">
    <property type="entry name" value="Homeodomain-like"/>
    <property type="match status" value="1"/>
</dbReference>
<sequence length="401" mass="45492">MAQKSKSFVIPSTRAQVSQPSIILAFDWFDERLYRGVFNYAKEKGWHMSPYLLSDRFVPKGWPGDGAITCYGQSLADFIDHLTIPTVDVTIEKMPRSVPRVVVDNQKIGEMAAEHYLTRGYTHFAYYSWAEVTVNKVRRDSFFQSLKNRGVPADHLYEIKQTPDELIGDWHKHEEDIFTKLSQLPRPLAVFAGQDNLGATLIEICVRNGIHVPEEVAVMGVDNIELLCESAIVPLSSIRTNLTEVGYRAAEQLDRLMRGEIDNSEPVKKVSPHSVVRRQSTDVLAVTHPAVVSAIRFIRENFGQPITIEDICDYTKLSKRGLEKAFQTHLGRSPASELRRLRIQNAKRLLTETEDKIEFIAVSCGYSNSSNLSCAFKKDTGMSPRGYRNKYQMLDQHAGRR</sequence>
<dbReference type="Proteomes" id="UP000478417">
    <property type="component" value="Unassembled WGS sequence"/>
</dbReference>
<name>A0A6B2M5Y2_9BACT</name>